<protein>
    <recommendedName>
        <fullName evidence="3">DUF4283 domain-containing protein</fullName>
    </recommendedName>
</protein>
<proteinExistence type="predicted"/>
<comment type="caution">
    <text evidence="1">The sequence shown here is derived from an EMBL/GenBank/DDBJ whole genome shotgun (WGS) entry which is preliminary data.</text>
</comment>
<dbReference type="AlphaFoldDB" id="A0A9J5Y771"/>
<name>A0A9J5Y771_SOLCO</name>
<accession>A0A9J5Y771</accession>
<evidence type="ECO:0000313" key="2">
    <source>
        <dbReference type="Proteomes" id="UP000824120"/>
    </source>
</evidence>
<dbReference type="OrthoDB" id="1461917at2759"/>
<evidence type="ECO:0008006" key="3">
    <source>
        <dbReference type="Google" id="ProtNLM"/>
    </source>
</evidence>
<dbReference type="Proteomes" id="UP000824120">
    <property type="component" value="Chromosome 7"/>
</dbReference>
<reference evidence="1 2" key="1">
    <citation type="submission" date="2020-09" db="EMBL/GenBank/DDBJ databases">
        <title>De no assembly of potato wild relative species, Solanum commersonii.</title>
        <authorList>
            <person name="Cho K."/>
        </authorList>
    </citation>
    <scope>NUCLEOTIDE SEQUENCE [LARGE SCALE GENOMIC DNA]</scope>
    <source>
        <strain evidence="1">LZ3.2</strain>
        <tissue evidence="1">Leaf</tissue>
    </source>
</reference>
<evidence type="ECO:0000313" key="1">
    <source>
        <dbReference type="EMBL" id="KAG5595108.1"/>
    </source>
</evidence>
<sequence length="379" mass="43214">MGENTIFYNAGFKSYEITRCKEGAETWYEWMSVRGRSRNNSGVIHERGAYRVEGDHLKVVSVIGMGDRSRLRDVLSNVGLQHLEVTIGVGVFAINDGTSFRSYPQKLPLQSMSRQNMGLKKMPPQPRVVDPDHGLSRPKAIARGWAWIRVPLGLPLNLWSHKVFKLIWEISVGFHRRRKKRPQKSHAPARIKVKGDGKMVPKEIEITGEGFAHDFSRNEATRKEEQHYGPTGNKSLFPPLMLKFWKSRTTAWVHQQWQKFDRRSRVTLHAEANKEKWPLSPFTFEIQANLSQITTNNGFEELGNQDTGASNNRGREGVLIPFELGDEGNNLEVVALSDDGDMSIIQAEERTVEIQTNELTCNRSVRRMEKALIEDILPS</sequence>
<gene>
    <name evidence="1" type="ORF">H5410_036340</name>
</gene>
<organism evidence="1 2">
    <name type="scientific">Solanum commersonii</name>
    <name type="common">Commerson's wild potato</name>
    <name type="synonym">Commerson's nightshade</name>
    <dbReference type="NCBI Taxonomy" id="4109"/>
    <lineage>
        <taxon>Eukaryota</taxon>
        <taxon>Viridiplantae</taxon>
        <taxon>Streptophyta</taxon>
        <taxon>Embryophyta</taxon>
        <taxon>Tracheophyta</taxon>
        <taxon>Spermatophyta</taxon>
        <taxon>Magnoliopsida</taxon>
        <taxon>eudicotyledons</taxon>
        <taxon>Gunneridae</taxon>
        <taxon>Pentapetalae</taxon>
        <taxon>asterids</taxon>
        <taxon>lamiids</taxon>
        <taxon>Solanales</taxon>
        <taxon>Solanaceae</taxon>
        <taxon>Solanoideae</taxon>
        <taxon>Solaneae</taxon>
        <taxon>Solanum</taxon>
    </lineage>
</organism>
<keyword evidence="2" id="KW-1185">Reference proteome</keyword>
<dbReference type="EMBL" id="JACXVP010000007">
    <property type="protein sequence ID" value="KAG5595108.1"/>
    <property type="molecule type" value="Genomic_DNA"/>
</dbReference>